<evidence type="ECO:0000256" key="9">
    <source>
        <dbReference type="ARBA" id="ARBA00022842"/>
    </source>
</evidence>
<evidence type="ECO:0000313" key="16">
    <source>
        <dbReference type="Proteomes" id="UP001207252"/>
    </source>
</evidence>
<accession>A0ABT3BNS9</accession>
<feature type="transmembrane region" description="Helical" evidence="14">
    <location>
        <begin position="142"/>
        <end position="160"/>
    </location>
</feature>
<name>A0ABT3BNS9_9BACT</name>
<dbReference type="RefSeq" id="WP_263817724.1">
    <property type="nucleotide sequence ID" value="NZ_JAOXHJ010000001.1"/>
</dbReference>
<evidence type="ECO:0000256" key="8">
    <source>
        <dbReference type="ARBA" id="ARBA00022801"/>
    </source>
</evidence>
<evidence type="ECO:0000256" key="14">
    <source>
        <dbReference type="SAM" id="Phobius"/>
    </source>
</evidence>
<evidence type="ECO:0000256" key="6">
    <source>
        <dbReference type="ARBA" id="ARBA00022759"/>
    </source>
</evidence>
<evidence type="ECO:0000256" key="4">
    <source>
        <dbReference type="ARBA" id="ARBA00022722"/>
    </source>
</evidence>
<keyword evidence="14" id="KW-0472">Membrane</keyword>
<dbReference type="InterPro" id="IPR011856">
    <property type="entry name" value="tRNA_endonuc-like_dom_sf"/>
</dbReference>
<evidence type="ECO:0000256" key="13">
    <source>
        <dbReference type="ARBA" id="ARBA00029523"/>
    </source>
</evidence>
<dbReference type="EMBL" id="JAOXHJ010000001">
    <property type="protein sequence ID" value="MCV3753923.1"/>
    <property type="molecule type" value="Genomic_DNA"/>
</dbReference>
<evidence type="ECO:0000256" key="7">
    <source>
        <dbReference type="ARBA" id="ARBA00022763"/>
    </source>
</evidence>
<keyword evidence="7" id="KW-0227">DNA damage</keyword>
<keyword evidence="11" id="KW-0234">DNA repair</keyword>
<comment type="caution">
    <text evidence="15">The sequence shown here is derived from an EMBL/GenBank/DDBJ whole genome shotgun (WGS) entry which is preliminary data.</text>
</comment>
<comment type="similarity">
    <text evidence="12">Belongs to the RecU family.</text>
</comment>
<evidence type="ECO:0000313" key="15">
    <source>
        <dbReference type="EMBL" id="MCV3753923.1"/>
    </source>
</evidence>
<dbReference type="InterPro" id="IPR011335">
    <property type="entry name" value="Restrct_endonuc-II-like"/>
</dbReference>
<dbReference type="SUPFAM" id="SSF52980">
    <property type="entry name" value="Restriction endonuclease-like"/>
    <property type="match status" value="1"/>
</dbReference>
<dbReference type="Gene3D" id="3.40.1350.10">
    <property type="match status" value="1"/>
</dbReference>
<comment type="subcellular location">
    <subcellularLocation>
        <location evidence="2">Cytoplasm</location>
    </subcellularLocation>
</comment>
<evidence type="ECO:0000256" key="11">
    <source>
        <dbReference type="ARBA" id="ARBA00023204"/>
    </source>
</evidence>
<keyword evidence="14" id="KW-0812">Transmembrane</keyword>
<keyword evidence="9" id="KW-0460">Magnesium</keyword>
<reference evidence="15 16" key="1">
    <citation type="journal article" date="2020" name="Int. J. Syst. Evol. Microbiol.">
        <title>Ureaplasma miroungigenitalium sp. nov. isolated from northern elephant seals (Mirounga angustirostris) and Ureaplasma zalophigenitalium sp. nov. isolated from California sea lions (Zalophus californianus).</title>
        <authorList>
            <person name="Volokhov D.V."/>
            <person name="Gulland F.M."/>
            <person name="Gao Y."/>
            <person name="Chizhikov V.E."/>
        </authorList>
    </citation>
    <scope>NUCLEOTIDE SEQUENCE [LARGE SCALE GENOMIC DNA]</scope>
    <source>
        <strain evidence="15 16">CSL7644-GEN</strain>
    </source>
</reference>
<keyword evidence="3" id="KW-0963">Cytoplasm</keyword>
<evidence type="ECO:0000256" key="3">
    <source>
        <dbReference type="ARBA" id="ARBA00022490"/>
    </source>
</evidence>
<dbReference type="InterPro" id="IPR004612">
    <property type="entry name" value="Resolv_RecU"/>
</dbReference>
<protein>
    <recommendedName>
        <fullName evidence="13">Holliday junction resolvase RecU</fullName>
    </recommendedName>
</protein>
<keyword evidence="5" id="KW-0479">Metal-binding</keyword>
<dbReference type="Proteomes" id="UP001207252">
    <property type="component" value="Unassembled WGS sequence"/>
</dbReference>
<proteinExistence type="inferred from homology"/>
<evidence type="ECO:0000256" key="10">
    <source>
        <dbReference type="ARBA" id="ARBA00023172"/>
    </source>
</evidence>
<keyword evidence="8" id="KW-0378">Hydrolase</keyword>
<keyword evidence="4" id="KW-0540">Nuclease</keyword>
<dbReference type="Pfam" id="PF03838">
    <property type="entry name" value="RecU"/>
    <property type="match status" value="1"/>
</dbReference>
<evidence type="ECO:0000256" key="1">
    <source>
        <dbReference type="ARBA" id="ARBA00001946"/>
    </source>
</evidence>
<keyword evidence="10" id="KW-0233">DNA recombination</keyword>
<gene>
    <name evidence="15" type="ORF">OF365_00865</name>
</gene>
<keyword evidence="16" id="KW-1185">Reference proteome</keyword>
<sequence>MWVKNKGMFLETLINHSLEIFMQENSGFFIKRDVGVSIRKIENNRVLGTLKAKSQADYYGFYRGCYYDFEVKQTTESTFDLRQIKDHQLQHLLLIHKQQGYAFVIIGYLSLNKYYAISISMLYQHFLENKEKRIHHEWLDSFAIHLEIVFPGIFNWLKLLDALKKHIIWY</sequence>
<feature type="transmembrane region" description="Helical" evidence="14">
    <location>
        <begin position="101"/>
        <end position="122"/>
    </location>
</feature>
<comment type="cofactor">
    <cofactor evidence="1">
        <name>Mg(2+)</name>
        <dbReference type="ChEBI" id="CHEBI:18420"/>
    </cofactor>
</comment>
<organism evidence="15 16">
    <name type="scientific">Ureaplasma zalophigenitalium</name>
    <dbReference type="NCBI Taxonomy" id="907723"/>
    <lineage>
        <taxon>Bacteria</taxon>
        <taxon>Bacillati</taxon>
        <taxon>Mycoplasmatota</taxon>
        <taxon>Mycoplasmoidales</taxon>
        <taxon>Mycoplasmoidaceae</taxon>
        <taxon>Ureaplasma</taxon>
    </lineage>
</organism>
<keyword evidence="14" id="KW-1133">Transmembrane helix</keyword>
<keyword evidence="6" id="KW-0255">Endonuclease</keyword>
<evidence type="ECO:0000256" key="2">
    <source>
        <dbReference type="ARBA" id="ARBA00004496"/>
    </source>
</evidence>
<evidence type="ECO:0000256" key="5">
    <source>
        <dbReference type="ARBA" id="ARBA00022723"/>
    </source>
</evidence>
<evidence type="ECO:0000256" key="12">
    <source>
        <dbReference type="ARBA" id="ARBA00023447"/>
    </source>
</evidence>